<keyword evidence="3" id="KW-1185">Reference proteome</keyword>
<keyword evidence="2" id="KW-0255">Endonuclease</keyword>
<dbReference type="CDD" id="cd06260">
    <property type="entry name" value="DUF820-like"/>
    <property type="match status" value="1"/>
</dbReference>
<proteinExistence type="predicted"/>
<name>A0ABY2F950_9ACTN</name>
<comment type="caution">
    <text evidence="2">The sequence shown here is derived from an EMBL/GenBank/DDBJ whole genome shotgun (WGS) entry which is preliminary data.</text>
</comment>
<keyword evidence="2" id="KW-0540">Nuclease</keyword>
<accession>A0ABY2F950</accession>
<evidence type="ECO:0000313" key="3">
    <source>
        <dbReference type="Proteomes" id="UP000295060"/>
    </source>
</evidence>
<dbReference type="Pfam" id="PF05685">
    <property type="entry name" value="Uma2"/>
    <property type="match status" value="1"/>
</dbReference>
<dbReference type="PANTHER" id="PTHR35400:SF3">
    <property type="entry name" value="SLL1072 PROTEIN"/>
    <property type="match status" value="1"/>
</dbReference>
<dbReference type="PANTHER" id="PTHR35400">
    <property type="entry name" value="SLR1083 PROTEIN"/>
    <property type="match status" value="1"/>
</dbReference>
<dbReference type="SUPFAM" id="SSF52980">
    <property type="entry name" value="Restriction endonuclease-like"/>
    <property type="match status" value="1"/>
</dbReference>
<dbReference type="Gene3D" id="3.90.1570.10">
    <property type="entry name" value="tt1808, chain A"/>
    <property type="match status" value="1"/>
</dbReference>
<protein>
    <submittedName>
        <fullName evidence="2">Uma2 family endonuclease</fullName>
    </submittedName>
</protein>
<dbReference type="Proteomes" id="UP000295060">
    <property type="component" value="Unassembled WGS sequence"/>
</dbReference>
<dbReference type="EMBL" id="SODU01000003">
    <property type="protein sequence ID" value="TDW87097.1"/>
    <property type="molecule type" value="Genomic_DNA"/>
</dbReference>
<evidence type="ECO:0000313" key="2">
    <source>
        <dbReference type="EMBL" id="TDW87097.1"/>
    </source>
</evidence>
<feature type="domain" description="Putative restriction endonuclease" evidence="1">
    <location>
        <begin position="14"/>
        <end position="166"/>
    </location>
</feature>
<dbReference type="GO" id="GO:0004519">
    <property type="term" value="F:endonuclease activity"/>
    <property type="evidence" value="ECO:0007669"/>
    <property type="project" value="UniProtKB-KW"/>
</dbReference>
<keyword evidence="2" id="KW-0378">Hydrolase</keyword>
<evidence type="ECO:0000259" key="1">
    <source>
        <dbReference type="Pfam" id="PF05685"/>
    </source>
</evidence>
<gene>
    <name evidence="2" type="ORF">EV137_5168</name>
</gene>
<dbReference type="InterPro" id="IPR008538">
    <property type="entry name" value="Uma2"/>
</dbReference>
<organism evidence="2 3">
    <name type="scientific">Kribbella pratensis</name>
    <dbReference type="NCBI Taxonomy" id="2512112"/>
    <lineage>
        <taxon>Bacteria</taxon>
        <taxon>Bacillati</taxon>
        <taxon>Actinomycetota</taxon>
        <taxon>Actinomycetes</taxon>
        <taxon>Propionibacteriales</taxon>
        <taxon>Kribbellaceae</taxon>
        <taxon>Kribbella</taxon>
    </lineage>
</organism>
<reference evidence="2 3" key="1">
    <citation type="submission" date="2019-03" db="EMBL/GenBank/DDBJ databases">
        <title>Genomic Encyclopedia of Type Strains, Phase III (KMG-III): the genomes of soil and plant-associated and newly described type strains.</title>
        <authorList>
            <person name="Whitman W."/>
        </authorList>
    </citation>
    <scope>NUCLEOTIDE SEQUENCE [LARGE SCALE GENOMIC DNA]</scope>
    <source>
        <strain evidence="2 3">VKMAc-2574</strain>
    </source>
</reference>
<dbReference type="InterPro" id="IPR011335">
    <property type="entry name" value="Restrct_endonuc-II-like"/>
</dbReference>
<dbReference type="InterPro" id="IPR012296">
    <property type="entry name" value="Nuclease_put_TT1808"/>
</dbReference>
<sequence>MSVEPIERQKLTLAEFDALPDDGERRELLDGAVLVTPSPLLVHQRAAYQFAIRLQPACPDELEVLFAPFDYRPNDRNSLQPDLLVCRSEDAEQNGIRHPLLLAVEILSPSTRAQDLLKKRRLYEEHEVVSYWIFEPEEAVLTVLQLENGRYVEETYKGDEVFEARRPFAVRIVPAELVRRANRSAVV</sequence>